<dbReference type="Proteomes" id="UP001139028">
    <property type="component" value="Unassembled WGS sequence"/>
</dbReference>
<organism evidence="1 2">
    <name type="scientific">Microbulbifer okhotskensis</name>
    <dbReference type="NCBI Taxonomy" id="2926617"/>
    <lineage>
        <taxon>Bacteria</taxon>
        <taxon>Pseudomonadati</taxon>
        <taxon>Pseudomonadota</taxon>
        <taxon>Gammaproteobacteria</taxon>
        <taxon>Cellvibrionales</taxon>
        <taxon>Microbulbiferaceae</taxon>
        <taxon>Microbulbifer</taxon>
    </lineage>
</organism>
<evidence type="ECO:0000313" key="1">
    <source>
        <dbReference type="EMBL" id="MCO1336597.1"/>
    </source>
</evidence>
<dbReference type="AlphaFoldDB" id="A0A9X2J6G2"/>
<gene>
    <name evidence="1" type="ORF">MO867_19900</name>
</gene>
<accession>A0A9X2J6G2</accession>
<reference evidence="1" key="1">
    <citation type="journal article" date="2022" name="Arch. Microbiol.">
        <title>Microbulbifer okhotskensis sp. nov., isolated from a deep bottom sediment of the Okhotsk Sea.</title>
        <authorList>
            <person name="Romanenko L."/>
            <person name="Kurilenko V."/>
            <person name="Otstavnykh N."/>
            <person name="Velansky P."/>
            <person name="Isaeva M."/>
            <person name="Mikhailov V."/>
        </authorList>
    </citation>
    <scope>NUCLEOTIDE SEQUENCE</scope>
    <source>
        <strain evidence="1">OS29</strain>
    </source>
</reference>
<keyword evidence="2" id="KW-1185">Reference proteome</keyword>
<evidence type="ECO:0000313" key="2">
    <source>
        <dbReference type="Proteomes" id="UP001139028"/>
    </source>
</evidence>
<protein>
    <submittedName>
        <fullName evidence="1">Uncharacterized protein</fullName>
    </submittedName>
</protein>
<sequence length="98" mass="10705">MVSYADPVHRRLLAEIRLLEDIGLAQSLHEYPFDQECPLQEAFGSISEACKGMHGLIVARVAQELLASTLVGLPLGPTRFQEISGIWIIAEAEFGGRG</sequence>
<comment type="caution">
    <text evidence="1">The sequence shown here is derived from an EMBL/GenBank/DDBJ whole genome shotgun (WGS) entry which is preliminary data.</text>
</comment>
<dbReference type="EMBL" id="JALBWM010000158">
    <property type="protein sequence ID" value="MCO1336597.1"/>
    <property type="molecule type" value="Genomic_DNA"/>
</dbReference>
<name>A0A9X2J6G2_9GAMM</name>
<proteinExistence type="predicted"/>
<dbReference type="RefSeq" id="WP_252472365.1">
    <property type="nucleotide sequence ID" value="NZ_JALBWM010000158.1"/>
</dbReference>